<proteinExistence type="predicted"/>
<dbReference type="Proteomes" id="UP000057609">
    <property type="component" value="Chromosome"/>
</dbReference>
<evidence type="ECO:0000256" key="1">
    <source>
        <dbReference type="SAM" id="SignalP"/>
    </source>
</evidence>
<evidence type="ECO:0000313" key="2">
    <source>
        <dbReference type="EMBL" id="AJE04944.1"/>
    </source>
</evidence>
<dbReference type="AlphaFoldDB" id="A0A0B5BIG2"/>
<keyword evidence="3" id="KW-1185">Reference proteome</keyword>
<gene>
    <name evidence="2" type="ORF">GPICK_13750</name>
</gene>
<organism evidence="2 3">
    <name type="scientific">Geobacter pickeringii</name>
    <dbReference type="NCBI Taxonomy" id="345632"/>
    <lineage>
        <taxon>Bacteria</taxon>
        <taxon>Pseudomonadati</taxon>
        <taxon>Thermodesulfobacteriota</taxon>
        <taxon>Desulfuromonadia</taxon>
        <taxon>Geobacterales</taxon>
        <taxon>Geobacteraceae</taxon>
        <taxon>Geobacter</taxon>
    </lineage>
</organism>
<feature type="chain" id="PRO_5002099031" description="DUF5666 domain-containing protein" evidence="1">
    <location>
        <begin position="21"/>
        <end position="114"/>
    </location>
</feature>
<dbReference type="EMBL" id="CP009788">
    <property type="protein sequence ID" value="AJE04944.1"/>
    <property type="molecule type" value="Genomic_DNA"/>
</dbReference>
<accession>A0A0B5BIG2</accession>
<evidence type="ECO:0000313" key="3">
    <source>
        <dbReference type="Proteomes" id="UP000057609"/>
    </source>
</evidence>
<dbReference type="STRING" id="345632.GPICK_13750"/>
<reference evidence="2 3" key="1">
    <citation type="journal article" date="2015" name="Genome Announc.">
        <title>Complete Genome of Geobacter pickeringii G13T, a Metal-Reducing Isolate from Sedimentary Kaolin Deposits.</title>
        <authorList>
            <person name="Badalamenti J.P."/>
            <person name="Bond D.R."/>
        </authorList>
    </citation>
    <scope>NUCLEOTIDE SEQUENCE [LARGE SCALE GENOMIC DNA]</scope>
    <source>
        <strain evidence="2 3">G13</strain>
    </source>
</reference>
<feature type="signal peptide" evidence="1">
    <location>
        <begin position="1"/>
        <end position="20"/>
    </location>
</feature>
<dbReference type="HOGENOM" id="CLU_2129856_0_0_7"/>
<sequence length="114" mass="12682">MMFVVKRAVTLVLFASSLVAAPAVFSQELPSLARLGTGMDQLITSETHEGMIVEVHANNQFSMREKTYLILKETEVGGVPAEKASFTLRKGQKVKAVVYRLKNKAYFVFDLTLE</sequence>
<dbReference type="KEGG" id="gpi:GPICK_13750"/>
<evidence type="ECO:0008006" key="4">
    <source>
        <dbReference type="Google" id="ProtNLM"/>
    </source>
</evidence>
<protein>
    <recommendedName>
        <fullName evidence="4">DUF5666 domain-containing protein</fullName>
    </recommendedName>
</protein>
<keyword evidence="1" id="KW-0732">Signal</keyword>
<name>A0A0B5BIG2_9BACT</name>